<gene>
    <name evidence="3" type="ORF">F2Q65_10525</name>
</gene>
<protein>
    <submittedName>
        <fullName evidence="3">Uncharacterized protein</fullName>
    </submittedName>
</protein>
<accession>A0A5M8FQV1</accession>
<keyword evidence="2" id="KW-1133">Transmembrane helix</keyword>
<evidence type="ECO:0000256" key="1">
    <source>
        <dbReference type="SAM" id="MobiDB-lite"/>
    </source>
</evidence>
<proteinExistence type="predicted"/>
<sequence>MDSGAVKAIEFIVIIGAVAWFFNSQQRNLKRLKEEREARQQAEQETASPASKHSDGDKAADANPKA</sequence>
<keyword evidence="2" id="KW-0812">Transmembrane</keyword>
<feature type="region of interest" description="Disordered" evidence="1">
    <location>
        <begin position="31"/>
        <end position="66"/>
    </location>
</feature>
<keyword evidence="4" id="KW-1185">Reference proteome</keyword>
<feature type="transmembrane region" description="Helical" evidence="2">
    <location>
        <begin position="6"/>
        <end position="23"/>
    </location>
</feature>
<feature type="compositionally biased region" description="Basic and acidic residues" evidence="1">
    <location>
        <begin position="31"/>
        <end position="42"/>
    </location>
</feature>
<comment type="caution">
    <text evidence="3">The sequence shown here is derived from an EMBL/GenBank/DDBJ whole genome shotgun (WGS) entry which is preliminary data.</text>
</comment>
<keyword evidence="2" id="KW-0472">Membrane</keyword>
<reference evidence="3 4" key="1">
    <citation type="submission" date="2019-09" db="EMBL/GenBank/DDBJ databases">
        <title>Whole-genome sequence of the purple sulfur bacterium Thiohalocapsa marina DSM 19078.</title>
        <authorList>
            <person name="Kyndt J.A."/>
            <person name="Meyer T.E."/>
        </authorList>
    </citation>
    <scope>NUCLEOTIDE SEQUENCE [LARGE SCALE GENOMIC DNA]</scope>
    <source>
        <strain evidence="3 4">DSM 19078</strain>
    </source>
</reference>
<dbReference type="Proteomes" id="UP000322981">
    <property type="component" value="Unassembled WGS sequence"/>
</dbReference>
<evidence type="ECO:0000256" key="2">
    <source>
        <dbReference type="SAM" id="Phobius"/>
    </source>
</evidence>
<evidence type="ECO:0000313" key="3">
    <source>
        <dbReference type="EMBL" id="KAA6184965.1"/>
    </source>
</evidence>
<dbReference type="AlphaFoldDB" id="A0A5M8FQV1"/>
<organism evidence="3 4">
    <name type="scientific">Thiohalocapsa marina</name>
    <dbReference type="NCBI Taxonomy" id="424902"/>
    <lineage>
        <taxon>Bacteria</taxon>
        <taxon>Pseudomonadati</taxon>
        <taxon>Pseudomonadota</taxon>
        <taxon>Gammaproteobacteria</taxon>
        <taxon>Chromatiales</taxon>
        <taxon>Chromatiaceae</taxon>
        <taxon>Thiohalocapsa</taxon>
    </lineage>
</organism>
<dbReference type="EMBL" id="VWXX01000014">
    <property type="protein sequence ID" value="KAA6184965.1"/>
    <property type="molecule type" value="Genomic_DNA"/>
</dbReference>
<name>A0A5M8FQV1_9GAMM</name>
<dbReference type="RefSeq" id="WP_150093126.1">
    <property type="nucleotide sequence ID" value="NZ_JBFUOH010000006.1"/>
</dbReference>
<evidence type="ECO:0000313" key="4">
    <source>
        <dbReference type="Proteomes" id="UP000322981"/>
    </source>
</evidence>